<evidence type="ECO:0008006" key="3">
    <source>
        <dbReference type="Google" id="ProtNLM"/>
    </source>
</evidence>
<dbReference type="AlphaFoldDB" id="A0A060STR2"/>
<organism evidence="1 2">
    <name type="scientific">Pycnoporus cinnabarinus</name>
    <name type="common">Cinnabar-red polypore</name>
    <name type="synonym">Trametes cinnabarina</name>
    <dbReference type="NCBI Taxonomy" id="5643"/>
    <lineage>
        <taxon>Eukaryota</taxon>
        <taxon>Fungi</taxon>
        <taxon>Dikarya</taxon>
        <taxon>Basidiomycota</taxon>
        <taxon>Agaricomycotina</taxon>
        <taxon>Agaricomycetes</taxon>
        <taxon>Polyporales</taxon>
        <taxon>Polyporaceae</taxon>
        <taxon>Trametes</taxon>
    </lineage>
</organism>
<evidence type="ECO:0000313" key="2">
    <source>
        <dbReference type="Proteomes" id="UP000029665"/>
    </source>
</evidence>
<reference evidence="1" key="1">
    <citation type="submission" date="2014-01" db="EMBL/GenBank/DDBJ databases">
        <title>The genome of the white-rot fungus Pycnoporus cinnabarinus: a basidiomycete model with a versatile arsenal for lignocellulosic biomass breakdown.</title>
        <authorList>
            <person name="Levasseur A."/>
            <person name="Lomascolo A."/>
            <person name="Ruiz-Duenas F.J."/>
            <person name="Uzan E."/>
            <person name="Piumi F."/>
            <person name="Kues U."/>
            <person name="Ram A.F.J."/>
            <person name="Murat C."/>
            <person name="Haon M."/>
            <person name="Benoit I."/>
            <person name="Arfi Y."/>
            <person name="Chevret D."/>
            <person name="Drula E."/>
            <person name="Kwon M.J."/>
            <person name="Gouret P."/>
            <person name="Lesage-Meessen L."/>
            <person name="Lombard V."/>
            <person name="Mariette J."/>
            <person name="Noirot C."/>
            <person name="Park J."/>
            <person name="Patyshakuliyeva A."/>
            <person name="Wieneger R.A.B."/>
            <person name="Wosten H.A.B."/>
            <person name="Martin F."/>
            <person name="Coutinho P.M."/>
            <person name="de Vries R."/>
            <person name="Martinez A.T."/>
            <person name="Klopp C."/>
            <person name="Pontarotti P."/>
            <person name="Henrissat B."/>
            <person name="Record E."/>
        </authorList>
    </citation>
    <scope>NUCLEOTIDE SEQUENCE [LARGE SCALE GENOMIC DNA]</scope>
    <source>
        <strain evidence="1">BRFM137</strain>
    </source>
</reference>
<dbReference type="HOGENOM" id="CLU_605723_0_0_1"/>
<dbReference type="OrthoDB" id="2736665at2759"/>
<dbReference type="EMBL" id="CCBP010000555">
    <property type="protein sequence ID" value="CDO77927.1"/>
    <property type="molecule type" value="Genomic_DNA"/>
</dbReference>
<dbReference type="Proteomes" id="UP000029665">
    <property type="component" value="Unassembled WGS sequence"/>
</dbReference>
<proteinExistence type="predicted"/>
<comment type="caution">
    <text evidence="1">The sequence shown here is derived from an EMBL/GenBank/DDBJ whole genome shotgun (WGS) entry which is preliminary data.</text>
</comment>
<dbReference type="OMA" id="LPRDRNC"/>
<sequence>MRVSRHNVVVRIVTTEGTCIKSVGRPVEVCTVDELRKQRDNLRELTITSLPPTVASAAFELLQDGMPRLEQLQIGTEVLEPDRAAQETWPMLTFDLPPMKYPALRSLVLDGSAARLTPSLVSHLWRLVMKGGLEYTQRLPLAPFLDCISSFKCLEELELSYCFSPPEAGRPARPPLPKSRLMSVIIEERPATISQILSAVVLPSNAKIRLGGDMRGVSSAQKCFAAFAAMLPNDRRCLPILQHLQQLDVYHAPEACYITAKTDGKDILDLEIITDTLHKPSLKQARGELFEMMVGGLRGLFPEAAIERLSFVGEIGHVPRSTWIACLSQFPRLRELEVDDVDLRASPGDVIAALRTLSISSSPSDLRPICVGLESIVLYGDLPSVDLLGAIHKCLGWRKEHGGRSPLENLSISLYADKALPSSLLTSYQRELSKFGKKNLVEVNVNPGIRCR</sequence>
<protein>
    <recommendedName>
        <fullName evidence="3">F-box domain-containing protein</fullName>
    </recommendedName>
</protein>
<accession>A0A060STR2</accession>
<gene>
    <name evidence="1" type="ORF">BN946_scf184679.g6</name>
</gene>
<keyword evidence="2" id="KW-1185">Reference proteome</keyword>
<name>A0A060STR2_PYCCI</name>
<evidence type="ECO:0000313" key="1">
    <source>
        <dbReference type="EMBL" id="CDO77927.1"/>
    </source>
</evidence>